<feature type="domain" description="PRC-barrel" evidence="2">
    <location>
        <begin position="41"/>
        <end position="113"/>
    </location>
</feature>
<dbReference type="SUPFAM" id="SSF50346">
    <property type="entry name" value="PRC-barrel domain"/>
    <property type="match status" value="1"/>
</dbReference>
<dbReference type="InterPro" id="IPR027275">
    <property type="entry name" value="PRC-brl_dom"/>
</dbReference>
<sequence>MLKRTGTAFAATLLLAGTAFAQTAMTEVTDDVTVAPLNMTVDQIDDMDVYDASGTKVGEVDDVLGSDAQTPTHLEVSFDDDDGSTYPDRDDVLVPLSDFSVTNDQLTVGVSAEDVQTLPTRND</sequence>
<feature type="chain" id="PRO_5016819012" description="PRC-barrel domain-containing protein" evidence="1">
    <location>
        <begin position="22"/>
        <end position="123"/>
    </location>
</feature>
<keyword evidence="1" id="KW-0732">Signal</keyword>
<feature type="signal peptide" evidence="1">
    <location>
        <begin position="1"/>
        <end position="21"/>
    </location>
</feature>
<proteinExistence type="predicted"/>
<evidence type="ECO:0000313" key="3">
    <source>
        <dbReference type="EMBL" id="RFC62368.1"/>
    </source>
</evidence>
<dbReference type="OrthoDB" id="6158291at2"/>
<organism evidence="3 4">
    <name type="scientific">Fulvimarina endophytica</name>
    <dbReference type="NCBI Taxonomy" id="2293836"/>
    <lineage>
        <taxon>Bacteria</taxon>
        <taxon>Pseudomonadati</taxon>
        <taxon>Pseudomonadota</taxon>
        <taxon>Alphaproteobacteria</taxon>
        <taxon>Hyphomicrobiales</taxon>
        <taxon>Aurantimonadaceae</taxon>
        <taxon>Fulvimarina</taxon>
    </lineage>
</organism>
<comment type="caution">
    <text evidence="3">The sequence shown here is derived from an EMBL/GenBank/DDBJ whole genome shotgun (WGS) entry which is preliminary data.</text>
</comment>
<dbReference type="RefSeq" id="WP_116684309.1">
    <property type="nucleotide sequence ID" value="NZ_QURL01000007.1"/>
</dbReference>
<evidence type="ECO:0000259" key="2">
    <source>
        <dbReference type="Pfam" id="PF05239"/>
    </source>
</evidence>
<evidence type="ECO:0000313" key="4">
    <source>
        <dbReference type="Proteomes" id="UP000264310"/>
    </source>
</evidence>
<accession>A0A371WZF4</accession>
<dbReference type="Proteomes" id="UP000264310">
    <property type="component" value="Unassembled WGS sequence"/>
</dbReference>
<gene>
    <name evidence="3" type="ORF">DYI37_16185</name>
</gene>
<evidence type="ECO:0000256" key="1">
    <source>
        <dbReference type="SAM" id="SignalP"/>
    </source>
</evidence>
<name>A0A371WZF4_9HYPH</name>
<protein>
    <recommendedName>
        <fullName evidence="2">PRC-barrel domain-containing protein</fullName>
    </recommendedName>
</protein>
<keyword evidence="4" id="KW-1185">Reference proteome</keyword>
<dbReference type="AlphaFoldDB" id="A0A371WZF4"/>
<reference evidence="3 4" key="1">
    <citation type="submission" date="2018-08" db="EMBL/GenBank/DDBJ databases">
        <title>Fulvimarina sp. 85, whole genome shotgun sequence.</title>
        <authorList>
            <person name="Tuo L."/>
        </authorList>
    </citation>
    <scope>NUCLEOTIDE SEQUENCE [LARGE SCALE GENOMIC DNA]</scope>
    <source>
        <strain evidence="3 4">85</strain>
    </source>
</reference>
<dbReference type="Gene3D" id="2.30.30.240">
    <property type="entry name" value="PRC-barrel domain"/>
    <property type="match status" value="1"/>
</dbReference>
<dbReference type="InterPro" id="IPR011033">
    <property type="entry name" value="PRC_barrel-like_sf"/>
</dbReference>
<dbReference type="EMBL" id="QURL01000007">
    <property type="protein sequence ID" value="RFC62368.1"/>
    <property type="molecule type" value="Genomic_DNA"/>
</dbReference>
<dbReference type="Pfam" id="PF05239">
    <property type="entry name" value="PRC"/>
    <property type="match status" value="1"/>
</dbReference>